<protein>
    <submittedName>
        <fullName evidence="3">Uncharacterized protein</fullName>
    </submittedName>
</protein>
<feature type="compositionally biased region" description="Polar residues" evidence="1">
    <location>
        <begin position="273"/>
        <end position="286"/>
    </location>
</feature>
<name>A0A482XMX9_LAOST</name>
<dbReference type="Proteomes" id="UP000291343">
    <property type="component" value="Unassembled WGS sequence"/>
</dbReference>
<dbReference type="EMBL" id="QKKF02005868">
    <property type="protein sequence ID" value="RZF46581.1"/>
    <property type="molecule type" value="Genomic_DNA"/>
</dbReference>
<keyword evidence="2" id="KW-1133">Transmembrane helix</keyword>
<reference evidence="3 4" key="1">
    <citation type="journal article" date="2017" name="Gigascience">
        <title>Genome sequence of the small brown planthopper, Laodelphax striatellus.</title>
        <authorList>
            <person name="Zhu J."/>
            <person name="Jiang F."/>
            <person name="Wang X."/>
            <person name="Yang P."/>
            <person name="Bao Y."/>
            <person name="Zhao W."/>
            <person name="Wang W."/>
            <person name="Lu H."/>
            <person name="Wang Q."/>
            <person name="Cui N."/>
            <person name="Li J."/>
            <person name="Chen X."/>
            <person name="Luo L."/>
            <person name="Yu J."/>
            <person name="Kang L."/>
            <person name="Cui F."/>
        </authorList>
    </citation>
    <scope>NUCLEOTIDE SEQUENCE [LARGE SCALE GENOMIC DNA]</scope>
    <source>
        <strain evidence="3">Lst14</strain>
    </source>
</reference>
<evidence type="ECO:0000256" key="1">
    <source>
        <dbReference type="SAM" id="MobiDB-lite"/>
    </source>
</evidence>
<keyword evidence="2" id="KW-0472">Membrane</keyword>
<dbReference type="InParanoid" id="A0A482XMX9"/>
<keyword evidence="4" id="KW-1185">Reference proteome</keyword>
<evidence type="ECO:0000313" key="3">
    <source>
        <dbReference type="EMBL" id="RZF46581.1"/>
    </source>
</evidence>
<comment type="caution">
    <text evidence="3">The sequence shown here is derived from an EMBL/GenBank/DDBJ whole genome shotgun (WGS) entry which is preliminary data.</text>
</comment>
<sequence length="342" mass="38304">MRWRFIMTDFSKHSTMEKYAFILMVIIVANQNADASLVELCEADHQCPPGYFCYLETNYCSPCTDCQAKHRHNSTLNRCTKGYSKCGPCQTGFQEEILTSGKPRELCVPVEKVEEEKKDGNIFVIASMFIVMILLTLFVAAISLIHARKVCIRTNRQIDVCEDPPPYSSLAPVIENSSNIGVEHNRLVQAEIVNERDRDVEVASTCGTAISERSHSSWIERKAENLQEAVPFCQPTYITQNTLDQDDSGISEVDNGSAEISPSWHADLHDESTMPSDWTPNMISVSENREMDVDEGACTEASCGERDGGDDVYMSSQDQMEQQHSSQQMQLASSRSPQSECN</sequence>
<dbReference type="OrthoDB" id="8196417at2759"/>
<keyword evidence="2" id="KW-0812">Transmembrane</keyword>
<feature type="compositionally biased region" description="Low complexity" evidence="1">
    <location>
        <begin position="314"/>
        <end position="334"/>
    </location>
</feature>
<evidence type="ECO:0000256" key="2">
    <source>
        <dbReference type="SAM" id="Phobius"/>
    </source>
</evidence>
<accession>A0A482XMX9</accession>
<gene>
    <name evidence="3" type="ORF">LSTR_LSTR002913</name>
</gene>
<feature type="region of interest" description="Disordered" evidence="1">
    <location>
        <begin position="252"/>
        <end position="342"/>
    </location>
</feature>
<proteinExistence type="predicted"/>
<evidence type="ECO:0000313" key="4">
    <source>
        <dbReference type="Proteomes" id="UP000291343"/>
    </source>
</evidence>
<feature type="transmembrane region" description="Helical" evidence="2">
    <location>
        <begin position="122"/>
        <end position="147"/>
    </location>
</feature>
<dbReference type="AlphaFoldDB" id="A0A482XMX9"/>
<organism evidence="3 4">
    <name type="scientific">Laodelphax striatellus</name>
    <name type="common">Small brown planthopper</name>
    <name type="synonym">Delphax striatella</name>
    <dbReference type="NCBI Taxonomy" id="195883"/>
    <lineage>
        <taxon>Eukaryota</taxon>
        <taxon>Metazoa</taxon>
        <taxon>Ecdysozoa</taxon>
        <taxon>Arthropoda</taxon>
        <taxon>Hexapoda</taxon>
        <taxon>Insecta</taxon>
        <taxon>Pterygota</taxon>
        <taxon>Neoptera</taxon>
        <taxon>Paraneoptera</taxon>
        <taxon>Hemiptera</taxon>
        <taxon>Auchenorrhyncha</taxon>
        <taxon>Fulgoroidea</taxon>
        <taxon>Delphacidae</taxon>
        <taxon>Criomorphinae</taxon>
        <taxon>Laodelphax</taxon>
    </lineage>
</organism>